<evidence type="ECO:0000313" key="3">
    <source>
        <dbReference type="Proteomes" id="UP001230504"/>
    </source>
</evidence>
<reference evidence="2" key="1">
    <citation type="submission" date="2021-06" db="EMBL/GenBank/DDBJ databases">
        <title>Comparative genomics, transcriptomics and evolutionary studies reveal genomic signatures of adaptation to plant cell wall in hemibiotrophic fungi.</title>
        <authorList>
            <consortium name="DOE Joint Genome Institute"/>
            <person name="Baroncelli R."/>
            <person name="Diaz J.F."/>
            <person name="Benocci T."/>
            <person name="Peng M."/>
            <person name="Battaglia E."/>
            <person name="Haridas S."/>
            <person name="Andreopoulos W."/>
            <person name="Labutti K."/>
            <person name="Pangilinan J."/>
            <person name="Floch G.L."/>
            <person name="Makela M.R."/>
            <person name="Henrissat B."/>
            <person name="Grigoriev I.V."/>
            <person name="Crouch J.A."/>
            <person name="De Vries R.P."/>
            <person name="Sukno S.A."/>
            <person name="Thon M.R."/>
        </authorList>
    </citation>
    <scope>NUCLEOTIDE SEQUENCE</scope>
    <source>
        <strain evidence="2">CBS 125086</strain>
    </source>
</reference>
<dbReference type="GeneID" id="85437035"/>
<feature type="region of interest" description="Disordered" evidence="1">
    <location>
        <begin position="1"/>
        <end position="88"/>
    </location>
</feature>
<dbReference type="AlphaFoldDB" id="A0AAD8PRK7"/>
<organism evidence="2 3">
    <name type="scientific">Colletotrichum navitas</name>
    <dbReference type="NCBI Taxonomy" id="681940"/>
    <lineage>
        <taxon>Eukaryota</taxon>
        <taxon>Fungi</taxon>
        <taxon>Dikarya</taxon>
        <taxon>Ascomycota</taxon>
        <taxon>Pezizomycotina</taxon>
        <taxon>Sordariomycetes</taxon>
        <taxon>Hypocreomycetidae</taxon>
        <taxon>Glomerellales</taxon>
        <taxon>Glomerellaceae</taxon>
        <taxon>Colletotrichum</taxon>
        <taxon>Colletotrichum graminicola species complex</taxon>
    </lineage>
</organism>
<dbReference type="EMBL" id="JAHLJV010000075">
    <property type="protein sequence ID" value="KAK1574475.1"/>
    <property type="molecule type" value="Genomic_DNA"/>
</dbReference>
<feature type="compositionally biased region" description="Polar residues" evidence="1">
    <location>
        <begin position="21"/>
        <end position="37"/>
    </location>
</feature>
<evidence type="ECO:0000256" key="1">
    <source>
        <dbReference type="SAM" id="MobiDB-lite"/>
    </source>
</evidence>
<evidence type="ECO:0000313" key="2">
    <source>
        <dbReference type="EMBL" id="KAK1574475.1"/>
    </source>
</evidence>
<gene>
    <name evidence="2" type="ORF">LY79DRAFT_367278</name>
</gene>
<dbReference type="RefSeq" id="XP_060409997.1">
    <property type="nucleotide sequence ID" value="XM_060552795.1"/>
</dbReference>
<comment type="caution">
    <text evidence="2">The sequence shown here is derived from an EMBL/GenBank/DDBJ whole genome shotgun (WGS) entry which is preliminary data.</text>
</comment>
<keyword evidence="3" id="KW-1185">Reference proteome</keyword>
<sequence>MTGRPNQRHDPARMEGDVPLSSGNTRTPGEACSSHTWLTIARTPDPKQSPSQTQTEPGHTTTPHHTHTHTHTPCGIAQRSTPTLDHQPARSQACVRTWVYVCLGKSARSRARARAPPLLSLPRLCLASQDARVKGQGRTGQRTEEGISKTRRAWSREASQPCPCFNVFCLAIFLRQ</sequence>
<protein>
    <submittedName>
        <fullName evidence="2">Uncharacterized protein</fullName>
    </submittedName>
</protein>
<dbReference type="Proteomes" id="UP001230504">
    <property type="component" value="Unassembled WGS sequence"/>
</dbReference>
<proteinExistence type="predicted"/>
<name>A0AAD8PRK7_9PEZI</name>
<feature type="compositionally biased region" description="Basic and acidic residues" evidence="1">
    <location>
        <begin position="7"/>
        <end position="16"/>
    </location>
</feature>
<accession>A0AAD8PRK7</accession>
<feature type="compositionally biased region" description="Polar residues" evidence="1">
    <location>
        <begin position="46"/>
        <end position="58"/>
    </location>
</feature>